<keyword evidence="6" id="KW-0687">Ribonucleoprotein</keyword>
<dbReference type="OrthoDB" id="432645at2759"/>
<evidence type="ECO:0000256" key="4">
    <source>
        <dbReference type="ARBA" id="ARBA00022980"/>
    </source>
</evidence>
<comment type="subcellular location">
    <subcellularLocation>
        <location evidence="1">Mitochondrion</location>
    </subcellularLocation>
</comment>
<dbReference type="Gene3D" id="2.30.30.790">
    <property type="match status" value="1"/>
</dbReference>
<keyword evidence="5" id="KW-0496">Mitochondrion</keyword>
<dbReference type="PANTHER" id="PTHR15680">
    <property type="entry name" value="RIBOSOMAL PROTEIN L19"/>
    <property type="match status" value="1"/>
</dbReference>
<accession>A0A7R9QU02</accession>
<dbReference type="InterPro" id="IPR008991">
    <property type="entry name" value="Translation_prot_SH3-like_sf"/>
</dbReference>
<evidence type="ECO:0000256" key="2">
    <source>
        <dbReference type="ARBA" id="ARBA00005781"/>
    </source>
</evidence>
<comment type="similarity">
    <text evidence="2">Belongs to the bacterial ribosomal protein bL19 family.</text>
</comment>
<evidence type="ECO:0000256" key="6">
    <source>
        <dbReference type="ARBA" id="ARBA00023274"/>
    </source>
</evidence>
<dbReference type="Proteomes" id="UP000728032">
    <property type="component" value="Unassembled WGS sequence"/>
</dbReference>
<dbReference type="Pfam" id="PF01245">
    <property type="entry name" value="Ribosomal_L19"/>
    <property type="match status" value="1"/>
</dbReference>
<dbReference type="AlphaFoldDB" id="A0A7R9QU02"/>
<dbReference type="InterPro" id="IPR001857">
    <property type="entry name" value="Ribosomal_bL19"/>
</dbReference>
<evidence type="ECO:0000256" key="3">
    <source>
        <dbReference type="ARBA" id="ARBA00022946"/>
    </source>
</evidence>
<gene>
    <name evidence="9" type="ORF">ONB1V03_LOCUS13397</name>
</gene>
<reference evidence="9" key="1">
    <citation type="submission" date="2020-11" db="EMBL/GenBank/DDBJ databases">
        <authorList>
            <person name="Tran Van P."/>
        </authorList>
    </citation>
    <scope>NUCLEOTIDE SEQUENCE</scope>
</reference>
<dbReference type="PANTHER" id="PTHR15680:SF9">
    <property type="entry name" value="LARGE RIBOSOMAL SUBUNIT PROTEIN BL19M"/>
    <property type="match status" value="1"/>
</dbReference>
<dbReference type="EMBL" id="OC926528">
    <property type="protein sequence ID" value="CAD7656761.1"/>
    <property type="molecule type" value="Genomic_DNA"/>
</dbReference>
<keyword evidence="10" id="KW-1185">Reference proteome</keyword>
<keyword evidence="3" id="KW-0809">Transit peptide</keyword>
<dbReference type="GO" id="GO:0003735">
    <property type="term" value="F:structural constituent of ribosome"/>
    <property type="evidence" value="ECO:0007669"/>
    <property type="project" value="InterPro"/>
</dbReference>
<organism evidence="9">
    <name type="scientific">Oppiella nova</name>
    <dbReference type="NCBI Taxonomy" id="334625"/>
    <lineage>
        <taxon>Eukaryota</taxon>
        <taxon>Metazoa</taxon>
        <taxon>Ecdysozoa</taxon>
        <taxon>Arthropoda</taxon>
        <taxon>Chelicerata</taxon>
        <taxon>Arachnida</taxon>
        <taxon>Acari</taxon>
        <taxon>Acariformes</taxon>
        <taxon>Sarcoptiformes</taxon>
        <taxon>Oribatida</taxon>
        <taxon>Brachypylina</taxon>
        <taxon>Oppioidea</taxon>
        <taxon>Oppiidae</taxon>
        <taxon>Oppiella</taxon>
    </lineage>
</organism>
<dbReference type="SUPFAM" id="SSF50104">
    <property type="entry name" value="Translation proteins SH3-like domain"/>
    <property type="match status" value="1"/>
</dbReference>
<evidence type="ECO:0000256" key="5">
    <source>
        <dbReference type="ARBA" id="ARBA00023128"/>
    </source>
</evidence>
<proteinExistence type="inferred from homology"/>
<evidence type="ECO:0000313" key="9">
    <source>
        <dbReference type="EMBL" id="CAD7656761.1"/>
    </source>
</evidence>
<dbReference type="GO" id="GO:0006412">
    <property type="term" value="P:translation"/>
    <property type="evidence" value="ECO:0007669"/>
    <property type="project" value="InterPro"/>
</dbReference>
<sequence length="328" mass="38418">MMASIQALNHFLKKSTHCLNTYANVFARHELRLTDNLGQQIRGKRRGLPHTPIRSVPQELPLDAEEATHRTSNAESVVPSDLAELRFAFPEFLPKPVVQHRDRLCEQLMRKDLIRRRTVLEIPEFYVGSILAITISDPYAPGKVSRFVGICIQRLGQGTEANFTLRNRVDGQGVEIRYDMYNPTIREIQVLRLEKRLDPHLIYLRDALPEYSTFAFDMTPEPHPPGQEVPLNGVKVVMKKWPWTSKWEIKDLQGIAQLSDLPDYRFINRWKTKNEFEKYDLMKEYRDHIPEEEQLSIWKEVKDHKETIAEVRAVERRKKLLQQTVKKT</sequence>
<evidence type="ECO:0000256" key="1">
    <source>
        <dbReference type="ARBA" id="ARBA00004173"/>
    </source>
</evidence>
<protein>
    <recommendedName>
        <fullName evidence="7">Large ribosomal subunit protein bL19m</fullName>
    </recommendedName>
    <alternativeName>
        <fullName evidence="8">39S ribosomal protein L19, mitochondrial</fullName>
    </alternativeName>
</protein>
<evidence type="ECO:0000313" key="10">
    <source>
        <dbReference type="Proteomes" id="UP000728032"/>
    </source>
</evidence>
<keyword evidence="4" id="KW-0689">Ribosomal protein</keyword>
<dbReference type="InterPro" id="IPR038657">
    <property type="entry name" value="Ribosomal_bL19_sf"/>
</dbReference>
<name>A0A7R9QU02_9ACAR</name>
<dbReference type="EMBL" id="CAJPVJ010011703">
    <property type="protein sequence ID" value="CAG2173948.1"/>
    <property type="molecule type" value="Genomic_DNA"/>
</dbReference>
<dbReference type="GO" id="GO:0005762">
    <property type="term" value="C:mitochondrial large ribosomal subunit"/>
    <property type="evidence" value="ECO:0007669"/>
    <property type="project" value="TreeGrafter"/>
</dbReference>
<evidence type="ECO:0000256" key="7">
    <source>
        <dbReference type="ARBA" id="ARBA00035288"/>
    </source>
</evidence>
<dbReference type="FunFam" id="2.30.30.790:FF:000002">
    <property type="entry name" value="39S ribosomal protein L19, mitochondrial"/>
    <property type="match status" value="1"/>
</dbReference>
<evidence type="ECO:0000256" key="8">
    <source>
        <dbReference type="ARBA" id="ARBA00035359"/>
    </source>
</evidence>